<evidence type="ECO:0000256" key="9">
    <source>
        <dbReference type="ARBA" id="ARBA00030757"/>
    </source>
</evidence>
<dbReference type="PANTHER" id="PTHR11579:SF0">
    <property type="entry name" value="PROTEIN-L-ISOASPARTATE(D-ASPARTATE) O-METHYLTRANSFERASE"/>
    <property type="match status" value="1"/>
</dbReference>
<protein>
    <recommendedName>
        <fullName evidence="4">Protein-L-isoaspartate O-methyltransferase</fullName>
        <ecNumber evidence="3">2.1.1.77</ecNumber>
    </recommendedName>
    <alternativeName>
        <fullName evidence="11">L-isoaspartyl protein carboxyl methyltransferase</fullName>
    </alternativeName>
    <alternativeName>
        <fullName evidence="9">Protein L-isoaspartyl methyltransferase</fullName>
    </alternativeName>
    <alternativeName>
        <fullName evidence="10">Protein-beta-aspartate methyltransferase</fullName>
    </alternativeName>
</protein>
<dbReference type="PANTHER" id="PTHR11579">
    <property type="entry name" value="PROTEIN-L-ISOASPARTATE O-METHYLTRANSFERASE"/>
    <property type="match status" value="1"/>
</dbReference>
<reference evidence="12 13" key="1">
    <citation type="submission" date="2020-08" db="EMBL/GenBank/DDBJ databases">
        <title>Genomic Encyclopedia of Type Strains, Phase III (KMG-III): the genomes of soil and plant-associated and newly described type strains.</title>
        <authorList>
            <person name="Whitman W."/>
        </authorList>
    </citation>
    <scope>NUCLEOTIDE SEQUENCE [LARGE SCALE GENOMIC DNA]</scope>
    <source>
        <strain evidence="12 13">CECT 3303</strain>
    </source>
</reference>
<evidence type="ECO:0000256" key="3">
    <source>
        <dbReference type="ARBA" id="ARBA00011890"/>
    </source>
</evidence>
<evidence type="ECO:0000256" key="8">
    <source>
        <dbReference type="ARBA" id="ARBA00022691"/>
    </source>
</evidence>
<keyword evidence="8" id="KW-0949">S-adenosyl-L-methionine</keyword>
<dbReference type="SUPFAM" id="SSF53335">
    <property type="entry name" value="S-adenosyl-L-methionine-dependent methyltransferases"/>
    <property type="match status" value="1"/>
</dbReference>
<sequence>MDWRPHAAELAATVTPRGSRWREPVAITPRHAFVPRWWSPAGYGEWEVHDGPSDAETWADEAYSDRTLVTRVGPLHADHAEAAVVTAGRPTSSSTLPGLVVQMLRHAEVYEGADVLDVATGSGYSAALLANRIGERHVTSIDVDPYLVEAAADRLDGIGLHPRVLTVDATGPIPGDYDRIVSMVSVRPIPESWLAVLRPEGRLVTTIAHTCLIITADKTPDGGAVGRVEWDRAMFMETRRGEDYPPDEDLFDAVWEAEGEEVGRGRYPVMRVSYNWEIPSMLEVVAPGIEHHYEEDDDGQRTARMVHADGSWARATAKGDDPPTVHQGGPRRLWNILDDIRHLWVTEGSLPLHGARAFIRPTGEIHLTRGTWEGVITAQ</sequence>
<dbReference type="EMBL" id="JACHJJ010000019">
    <property type="protein sequence ID" value="MBB5965897.1"/>
    <property type="molecule type" value="Genomic_DNA"/>
</dbReference>
<dbReference type="InterPro" id="IPR029063">
    <property type="entry name" value="SAM-dependent_MTases_sf"/>
</dbReference>
<dbReference type="Proteomes" id="UP000562352">
    <property type="component" value="Unassembled WGS sequence"/>
</dbReference>
<evidence type="ECO:0000256" key="6">
    <source>
        <dbReference type="ARBA" id="ARBA00022603"/>
    </source>
</evidence>
<evidence type="ECO:0000256" key="11">
    <source>
        <dbReference type="ARBA" id="ARBA00031350"/>
    </source>
</evidence>
<evidence type="ECO:0000256" key="7">
    <source>
        <dbReference type="ARBA" id="ARBA00022679"/>
    </source>
</evidence>
<evidence type="ECO:0000256" key="10">
    <source>
        <dbReference type="ARBA" id="ARBA00031323"/>
    </source>
</evidence>
<dbReference type="Pfam" id="PF01135">
    <property type="entry name" value="PCMT"/>
    <property type="match status" value="1"/>
</dbReference>
<evidence type="ECO:0000313" key="13">
    <source>
        <dbReference type="Proteomes" id="UP000562352"/>
    </source>
</evidence>
<evidence type="ECO:0000256" key="5">
    <source>
        <dbReference type="ARBA" id="ARBA00022490"/>
    </source>
</evidence>
<keyword evidence="7 12" id="KW-0808">Transferase</keyword>
<keyword evidence="13" id="KW-1185">Reference proteome</keyword>
<comment type="caution">
    <text evidence="12">The sequence shown here is derived from an EMBL/GenBank/DDBJ whole genome shotgun (WGS) entry which is preliminary data.</text>
</comment>
<name>A0A841DAZ5_PLAVE</name>
<dbReference type="GO" id="GO:0032259">
    <property type="term" value="P:methylation"/>
    <property type="evidence" value="ECO:0007669"/>
    <property type="project" value="UniProtKB-KW"/>
</dbReference>
<evidence type="ECO:0000256" key="4">
    <source>
        <dbReference type="ARBA" id="ARBA00013346"/>
    </source>
</evidence>
<dbReference type="EC" id="2.1.1.77" evidence="3"/>
<dbReference type="AlphaFoldDB" id="A0A841DAZ5"/>
<dbReference type="RefSeq" id="WP_184945600.1">
    <property type="nucleotide sequence ID" value="NZ_JACHJJ010000019.1"/>
</dbReference>
<comment type="subcellular location">
    <subcellularLocation>
        <location evidence="1">Cytoplasm</location>
    </subcellularLocation>
</comment>
<proteinExistence type="inferred from homology"/>
<dbReference type="GO" id="GO:0004719">
    <property type="term" value="F:protein-L-isoaspartate (D-aspartate) O-methyltransferase activity"/>
    <property type="evidence" value="ECO:0007669"/>
    <property type="project" value="UniProtKB-EC"/>
</dbReference>
<evidence type="ECO:0000313" key="12">
    <source>
        <dbReference type="EMBL" id="MBB5965897.1"/>
    </source>
</evidence>
<organism evidence="12 13">
    <name type="scientific">Planomonospora venezuelensis</name>
    <dbReference type="NCBI Taxonomy" id="1999"/>
    <lineage>
        <taxon>Bacteria</taxon>
        <taxon>Bacillati</taxon>
        <taxon>Actinomycetota</taxon>
        <taxon>Actinomycetes</taxon>
        <taxon>Streptosporangiales</taxon>
        <taxon>Streptosporangiaceae</taxon>
        <taxon>Planomonospora</taxon>
    </lineage>
</organism>
<evidence type="ECO:0000256" key="2">
    <source>
        <dbReference type="ARBA" id="ARBA00005369"/>
    </source>
</evidence>
<keyword evidence="6 12" id="KW-0489">Methyltransferase</keyword>
<comment type="similarity">
    <text evidence="2">Belongs to the methyltransferase superfamily. L-isoaspartyl/D-aspartyl protein methyltransferase family.</text>
</comment>
<evidence type="ECO:0000256" key="1">
    <source>
        <dbReference type="ARBA" id="ARBA00004496"/>
    </source>
</evidence>
<dbReference type="CDD" id="cd02440">
    <property type="entry name" value="AdoMet_MTases"/>
    <property type="match status" value="1"/>
</dbReference>
<dbReference type="GO" id="GO:0005737">
    <property type="term" value="C:cytoplasm"/>
    <property type="evidence" value="ECO:0007669"/>
    <property type="project" value="UniProtKB-SubCell"/>
</dbReference>
<gene>
    <name evidence="12" type="ORF">FHS22_005187</name>
</gene>
<accession>A0A841DAZ5</accession>
<dbReference type="Gene3D" id="3.40.50.150">
    <property type="entry name" value="Vaccinia Virus protein VP39"/>
    <property type="match status" value="1"/>
</dbReference>
<keyword evidence="5" id="KW-0963">Cytoplasm</keyword>
<dbReference type="InterPro" id="IPR000682">
    <property type="entry name" value="PCMT"/>
</dbReference>